<organism evidence="4 5">
    <name type="scientific">Maudiozyma humilis</name>
    <name type="common">Sour dough yeast</name>
    <name type="synonym">Kazachstania humilis</name>
    <dbReference type="NCBI Taxonomy" id="51915"/>
    <lineage>
        <taxon>Eukaryota</taxon>
        <taxon>Fungi</taxon>
        <taxon>Dikarya</taxon>
        <taxon>Ascomycota</taxon>
        <taxon>Saccharomycotina</taxon>
        <taxon>Saccharomycetes</taxon>
        <taxon>Saccharomycetales</taxon>
        <taxon>Saccharomycetaceae</taxon>
        <taxon>Maudiozyma</taxon>
    </lineage>
</organism>
<name>A0AAV5RYF4_MAUHU</name>
<dbReference type="AlphaFoldDB" id="A0AAV5RYF4"/>
<evidence type="ECO:0000313" key="4">
    <source>
        <dbReference type="EMBL" id="GMM56112.1"/>
    </source>
</evidence>
<keyword evidence="4" id="KW-0548">Nucleotidyltransferase</keyword>
<reference evidence="4 5" key="1">
    <citation type="journal article" date="2023" name="Elife">
        <title>Identification of key yeast species and microbe-microbe interactions impacting larval growth of Drosophila in the wild.</title>
        <authorList>
            <person name="Mure A."/>
            <person name="Sugiura Y."/>
            <person name="Maeda R."/>
            <person name="Honda K."/>
            <person name="Sakurai N."/>
            <person name="Takahashi Y."/>
            <person name="Watada M."/>
            <person name="Katoh T."/>
            <person name="Gotoh A."/>
            <person name="Gotoh Y."/>
            <person name="Taniguchi I."/>
            <person name="Nakamura K."/>
            <person name="Hayashi T."/>
            <person name="Katayama T."/>
            <person name="Uemura T."/>
            <person name="Hattori Y."/>
        </authorList>
    </citation>
    <scope>NUCLEOTIDE SEQUENCE [LARGE SCALE GENOMIC DNA]</scope>
    <source>
        <strain evidence="4 5">KH-74</strain>
    </source>
</reference>
<feature type="region of interest" description="Disordered" evidence="3">
    <location>
        <begin position="798"/>
        <end position="825"/>
    </location>
</feature>
<dbReference type="PANTHER" id="PTHR13213:SF2">
    <property type="entry name" value="MYB-BINDING PROTEIN 1A"/>
    <property type="match status" value="1"/>
</dbReference>
<evidence type="ECO:0000256" key="2">
    <source>
        <dbReference type="ARBA" id="ARBA00023242"/>
    </source>
</evidence>
<evidence type="ECO:0000256" key="3">
    <source>
        <dbReference type="SAM" id="MobiDB-lite"/>
    </source>
</evidence>
<comment type="caution">
    <text evidence="4">The sequence shown here is derived from an EMBL/GenBank/DDBJ whole genome shotgun (WGS) entry which is preliminary data.</text>
</comment>
<keyword evidence="4" id="KW-0808">Transferase</keyword>
<comment type="subcellular location">
    <subcellularLocation>
        <location evidence="1">Nucleus</location>
    </subcellularLocation>
</comment>
<feature type="compositionally biased region" description="Acidic residues" evidence="3">
    <location>
        <begin position="805"/>
        <end position="821"/>
    </location>
</feature>
<accession>A0AAV5RYF4</accession>
<dbReference type="GO" id="GO:0003887">
    <property type="term" value="F:DNA-directed DNA polymerase activity"/>
    <property type="evidence" value="ECO:0007669"/>
    <property type="project" value="UniProtKB-KW"/>
</dbReference>
<feature type="compositionally biased region" description="Acidic residues" evidence="3">
    <location>
        <begin position="720"/>
        <end position="753"/>
    </location>
</feature>
<dbReference type="GO" id="GO:0000182">
    <property type="term" value="F:rDNA binding"/>
    <property type="evidence" value="ECO:0007669"/>
    <property type="project" value="TreeGrafter"/>
</dbReference>
<keyword evidence="4" id="KW-0239">DNA-directed DNA polymerase</keyword>
<keyword evidence="2" id="KW-0539">Nucleus</keyword>
<dbReference type="InterPro" id="IPR007015">
    <property type="entry name" value="DNA_pol_V/MYBBP1A"/>
</dbReference>
<dbReference type="Proteomes" id="UP001377567">
    <property type="component" value="Unassembled WGS sequence"/>
</dbReference>
<dbReference type="EMBL" id="BTGD01000006">
    <property type="protein sequence ID" value="GMM56112.1"/>
    <property type="molecule type" value="Genomic_DNA"/>
</dbReference>
<dbReference type="PANTHER" id="PTHR13213">
    <property type="entry name" value="MYB-BINDING PROTEIN 1A FAMILY MEMBER"/>
    <property type="match status" value="1"/>
</dbReference>
<dbReference type="GO" id="GO:0005730">
    <property type="term" value="C:nucleolus"/>
    <property type="evidence" value="ECO:0007669"/>
    <property type="project" value="InterPro"/>
</dbReference>
<dbReference type="Pfam" id="PF04931">
    <property type="entry name" value="DNA_pol_phi"/>
    <property type="match status" value="1"/>
</dbReference>
<sequence length="1035" mass="116817">MSRGIGTIALGRESSTKCLPLTPHTPTLLMSKVNRDLFYKLASELSEERVQAAVNIIKELSALELPAGNDEWKYVLNRLIKGLSSDRNGARLGFSLCLTEVVNLAVESKTAPECLPDIAHFIDLLSSTLSLESDNAGKKRKGKEERGLLFGKLFGLQCLLNEPLYSNVFLDNGKSVSEFSLVFMQQLLELSQYKNWIREPCLYTLFETITKLIPVADNKFIVSVLQLIDEANLTLTNDGLAIYLSLLYGENKVDLSNVTLKNKAWKENDPLARGNLPLLTEVLCQSTSSSTAEDDGNAVTQSNWSPRLHFVWKILLPIICRSNQSKDTGHVSKKRKKEKEYIKFPEFWQMAVDESFFKDKSSSERKYLGFVIFEETIRIVPEQWVPHIFSRNLMRTLINQTADAKRMLHKISQKTLNTIVDVCQKDGNAKLVPCLKAILFGANGSINFDKLTKSKTTSKLISTKDLDESVIESLIRMLTSEIPEGEDLDMSKARFVFDTLLHITRSHRTAMNIKFAPELLEPIIIKAFFTQNNEQLNELAKERLFSILAELNNTTTDENSWQYYALDIIIKLENDDSNSFELVNKLDDSLLQSRQDAMEVLEDIQNTKQERDDKPVLCGIESLLSMCLLQLYSGDVDSISVLEELCGFYNSETEEGKPSMVGITEILLSLLAQKRAMLRKVSLSVWELFVSEIGADELNVLLGVLSARENKQGFSQLFEGADDLEIIEDEEDDENGEDKEEEDKDDGEEEDSSSDASENGSDDSMNSDNEDVANIDKETSSALAKALNLPENIINENGEVKFDELSDFSGDDDESDEESMDDEKMMELDDQLSEIFKRRKEALSSIPTGNQRKNDVKMSRENVISFKHRIIDMLEIYVKHIEKNAILKRKGTIESDVDGSNLLLFIQPMLKCVKETLDKPLSDKVSKLLKGKVFKIDLASFSTLDNEQLLTTLKTVHNDLLISKAGHFSGNYYSLCSTSSIFIGKILLENNKDENSDILNKLIDTYSETTKAWMAKGKFGVNVFIDFFNWLASKK</sequence>
<keyword evidence="5" id="KW-1185">Reference proteome</keyword>
<protein>
    <submittedName>
        <fullName evidence="4">DNA-directed DNA polymerase</fullName>
    </submittedName>
</protein>
<feature type="compositionally biased region" description="Low complexity" evidence="3">
    <location>
        <begin position="754"/>
        <end position="764"/>
    </location>
</feature>
<evidence type="ECO:0000313" key="5">
    <source>
        <dbReference type="Proteomes" id="UP001377567"/>
    </source>
</evidence>
<evidence type="ECO:0000256" key="1">
    <source>
        <dbReference type="ARBA" id="ARBA00004123"/>
    </source>
</evidence>
<dbReference type="GO" id="GO:0006355">
    <property type="term" value="P:regulation of DNA-templated transcription"/>
    <property type="evidence" value="ECO:0007669"/>
    <property type="project" value="InterPro"/>
</dbReference>
<feature type="region of interest" description="Disordered" evidence="3">
    <location>
        <begin position="719"/>
        <end position="771"/>
    </location>
</feature>
<proteinExistence type="predicted"/>
<gene>
    <name evidence="4" type="ORF">DAKH74_027280</name>
</gene>